<comment type="caution">
    <text evidence="1">The sequence shown here is derived from an EMBL/GenBank/DDBJ whole genome shotgun (WGS) entry which is preliminary data.</text>
</comment>
<dbReference type="Proteomes" id="UP001055072">
    <property type="component" value="Unassembled WGS sequence"/>
</dbReference>
<proteinExistence type="predicted"/>
<protein>
    <submittedName>
        <fullName evidence="1">Uncharacterized protein</fullName>
    </submittedName>
</protein>
<sequence>MFEIITQDTVSGPCASEAESISIVIDCMNSFANLGGCEIQLSHMQIRTALQTRQHRKDTNFCSIKHSVIMRKISWKSCSKGRSMQFVARLEKTSPFLSAIRGPLWDIRVTIQFAVAIGVQWPIVFNPLFMLYNKQGQSANLKRGGVLAVGERYEQYIDSFSQVKSRLDGTAAVGIQISLGKFVAALASFQSSLIKGSMKTGRSYGYWSPRQCDVYVVALPSDLDSTLLEQLEVSAFL</sequence>
<gene>
    <name evidence="1" type="ORF">BDY19DRAFT_996889</name>
</gene>
<accession>A0ACB8TTN4</accession>
<dbReference type="EMBL" id="MU274932">
    <property type="protein sequence ID" value="KAI0085358.1"/>
    <property type="molecule type" value="Genomic_DNA"/>
</dbReference>
<evidence type="ECO:0000313" key="2">
    <source>
        <dbReference type="Proteomes" id="UP001055072"/>
    </source>
</evidence>
<name>A0ACB8TTN4_9APHY</name>
<reference evidence="1" key="1">
    <citation type="journal article" date="2021" name="Environ. Microbiol.">
        <title>Gene family expansions and transcriptome signatures uncover fungal adaptations to wood decay.</title>
        <authorList>
            <person name="Hage H."/>
            <person name="Miyauchi S."/>
            <person name="Viragh M."/>
            <person name="Drula E."/>
            <person name="Min B."/>
            <person name="Chaduli D."/>
            <person name="Navarro D."/>
            <person name="Favel A."/>
            <person name="Norest M."/>
            <person name="Lesage-Meessen L."/>
            <person name="Balint B."/>
            <person name="Merenyi Z."/>
            <person name="de Eugenio L."/>
            <person name="Morin E."/>
            <person name="Martinez A.T."/>
            <person name="Baldrian P."/>
            <person name="Stursova M."/>
            <person name="Martinez M.J."/>
            <person name="Novotny C."/>
            <person name="Magnuson J.K."/>
            <person name="Spatafora J.W."/>
            <person name="Maurice S."/>
            <person name="Pangilinan J."/>
            <person name="Andreopoulos W."/>
            <person name="LaButti K."/>
            <person name="Hundley H."/>
            <person name="Na H."/>
            <person name="Kuo A."/>
            <person name="Barry K."/>
            <person name="Lipzen A."/>
            <person name="Henrissat B."/>
            <person name="Riley R."/>
            <person name="Ahrendt S."/>
            <person name="Nagy L.G."/>
            <person name="Grigoriev I.V."/>
            <person name="Martin F."/>
            <person name="Rosso M.N."/>
        </authorList>
    </citation>
    <scope>NUCLEOTIDE SEQUENCE</scope>
    <source>
        <strain evidence="1">CBS 384.51</strain>
    </source>
</reference>
<keyword evidence="2" id="KW-1185">Reference proteome</keyword>
<organism evidence="1 2">
    <name type="scientific">Irpex rosettiformis</name>
    <dbReference type="NCBI Taxonomy" id="378272"/>
    <lineage>
        <taxon>Eukaryota</taxon>
        <taxon>Fungi</taxon>
        <taxon>Dikarya</taxon>
        <taxon>Basidiomycota</taxon>
        <taxon>Agaricomycotina</taxon>
        <taxon>Agaricomycetes</taxon>
        <taxon>Polyporales</taxon>
        <taxon>Irpicaceae</taxon>
        <taxon>Irpex</taxon>
    </lineage>
</organism>
<evidence type="ECO:0000313" key="1">
    <source>
        <dbReference type="EMBL" id="KAI0085358.1"/>
    </source>
</evidence>